<dbReference type="Gene3D" id="3.40.50.720">
    <property type="entry name" value="NAD(P)-binding Rossmann-like Domain"/>
    <property type="match status" value="2"/>
</dbReference>
<dbReference type="GO" id="GO:0005829">
    <property type="term" value="C:cytosol"/>
    <property type="evidence" value="ECO:0007669"/>
    <property type="project" value="TreeGrafter"/>
</dbReference>
<gene>
    <name evidence="5" type="ORF">LECACI_7A003999</name>
</gene>
<proteinExistence type="inferred from homology"/>
<dbReference type="EMBL" id="CAVMBE010000020">
    <property type="protein sequence ID" value="CAK3992841.1"/>
    <property type="molecule type" value="Genomic_DNA"/>
</dbReference>
<accession>A0AAI8YXX4</accession>
<protein>
    <submittedName>
        <fullName evidence="5">D-mandelate dehydrogenase</fullName>
    </submittedName>
</protein>
<dbReference type="CDD" id="cd12168">
    <property type="entry name" value="Mand_dh_like"/>
    <property type="match status" value="1"/>
</dbReference>
<dbReference type="AlphaFoldDB" id="A0AAI8YXX4"/>
<dbReference type="Pfam" id="PF00389">
    <property type="entry name" value="2-Hacid_dh"/>
    <property type="match status" value="1"/>
</dbReference>
<dbReference type="InterPro" id="IPR036291">
    <property type="entry name" value="NAD(P)-bd_dom_sf"/>
</dbReference>
<feature type="domain" description="D-isomer specific 2-hydroxyacid dehydrogenase catalytic" evidence="3">
    <location>
        <begin position="70"/>
        <end position="337"/>
    </location>
</feature>
<reference evidence="5" key="1">
    <citation type="submission" date="2023-11" db="EMBL/GenBank/DDBJ databases">
        <authorList>
            <person name="Alioto T."/>
            <person name="Alioto T."/>
            <person name="Gomez Garrido J."/>
        </authorList>
    </citation>
    <scope>NUCLEOTIDE SEQUENCE</scope>
</reference>
<dbReference type="InterPro" id="IPR006139">
    <property type="entry name" value="D-isomer_2_OHA_DH_cat_dom"/>
</dbReference>
<dbReference type="GO" id="GO:0051287">
    <property type="term" value="F:NAD binding"/>
    <property type="evidence" value="ECO:0007669"/>
    <property type="project" value="InterPro"/>
</dbReference>
<dbReference type="InterPro" id="IPR050223">
    <property type="entry name" value="D-isomer_2-hydroxyacid_DH"/>
</dbReference>
<evidence type="ECO:0000256" key="2">
    <source>
        <dbReference type="RuleBase" id="RU003719"/>
    </source>
</evidence>
<dbReference type="SUPFAM" id="SSF51735">
    <property type="entry name" value="NAD(P)-binding Rossmann-fold domains"/>
    <property type="match status" value="1"/>
</dbReference>
<evidence type="ECO:0000256" key="1">
    <source>
        <dbReference type="ARBA" id="ARBA00023002"/>
    </source>
</evidence>
<organism evidence="5 6">
    <name type="scientific">Lecanosticta acicola</name>
    <dbReference type="NCBI Taxonomy" id="111012"/>
    <lineage>
        <taxon>Eukaryota</taxon>
        <taxon>Fungi</taxon>
        <taxon>Dikarya</taxon>
        <taxon>Ascomycota</taxon>
        <taxon>Pezizomycotina</taxon>
        <taxon>Dothideomycetes</taxon>
        <taxon>Dothideomycetidae</taxon>
        <taxon>Mycosphaerellales</taxon>
        <taxon>Mycosphaerellaceae</taxon>
        <taxon>Lecanosticta</taxon>
    </lineage>
</organism>
<evidence type="ECO:0000313" key="6">
    <source>
        <dbReference type="Proteomes" id="UP001296104"/>
    </source>
</evidence>
<dbReference type="GO" id="GO:0030267">
    <property type="term" value="F:glyoxylate reductase (NADPH) activity"/>
    <property type="evidence" value="ECO:0007669"/>
    <property type="project" value="TreeGrafter"/>
</dbReference>
<evidence type="ECO:0000259" key="4">
    <source>
        <dbReference type="Pfam" id="PF02826"/>
    </source>
</evidence>
<comment type="caution">
    <text evidence="5">The sequence shown here is derived from an EMBL/GenBank/DDBJ whole genome shotgun (WGS) entry which is preliminary data.</text>
</comment>
<dbReference type="PANTHER" id="PTHR10996:SF281">
    <property type="entry name" value="D-ISOMER SPECIFIC 2-HYDROXYACID DEHYDROGENASE NAD-BINDING DOMAIN-CONTAINING PROTEIN-RELATED"/>
    <property type="match status" value="1"/>
</dbReference>
<dbReference type="SUPFAM" id="SSF52283">
    <property type="entry name" value="Formate/glycerate dehydrogenase catalytic domain-like"/>
    <property type="match status" value="1"/>
</dbReference>
<evidence type="ECO:0000313" key="5">
    <source>
        <dbReference type="EMBL" id="CAK3992841.1"/>
    </source>
</evidence>
<dbReference type="FunFam" id="3.40.50.720:FF:000526">
    <property type="entry name" value="D-mandelate dehydrogenase, putative"/>
    <property type="match status" value="1"/>
</dbReference>
<evidence type="ECO:0000259" key="3">
    <source>
        <dbReference type="Pfam" id="PF00389"/>
    </source>
</evidence>
<dbReference type="GO" id="GO:0016618">
    <property type="term" value="F:hydroxypyruvate reductase [NAD(P)H] activity"/>
    <property type="evidence" value="ECO:0007669"/>
    <property type="project" value="TreeGrafter"/>
</dbReference>
<keyword evidence="6" id="KW-1185">Reference proteome</keyword>
<comment type="similarity">
    <text evidence="2">Belongs to the D-isomer specific 2-hydroxyacid dehydrogenase family.</text>
</comment>
<dbReference type="PROSITE" id="PS00671">
    <property type="entry name" value="D_2_HYDROXYACID_DH_3"/>
    <property type="match status" value="1"/>
</dbReference>
<dbReference type="PANTHER" id="PTHR10996">
    <property type="entry name" value="2-HYDROXYACID DEHYDROGENASE-RELATED"/>
    <property type="match status" value="1"/>
</dbReference>
<dbReference type="Pfam" id="PF02826">
    <property type="entry name" value="2-Hacid_dh_C"/>
    <property type="match status" value="1"/>
</dbReference>
<sequence>MASSKPILLHCGDDIKWNKSLYSTLQSKFQIVRSHSMSRADFITALKNKTFGDFVAIYRPFWATGGEMSPWNHELIDLLPASCKIYASAGAGFDWVDVHALAKRGILYCNAGAACTESVADTAIWLILSCFRDFTWSALAARSCREDNFQDAQRRAALTRNPRNHSLGIIGLGKIGQLIARKAHVSFGMKILYNDVRQLPGEIEQETDAQYYEQLDEMLGVSDCVLVATPFGGEAVLDASKLQRMRKGSRLVNIARGKLIDEAALISALKSGHLSAAGLDVHFDEPRVNPELAGMRNVEMLAHTAGASVDSHVGFETLGMQNILGFWETGRAVSAVNAHLMEGEEKARL</sequence>
<feature type="domain" description="D-isomer specific 2-hydroxyacid dehydrogenase NAD-binding" evidence="4">
    <location>
        <begin position="125"/>
        <end position="305"/>
    </location>
</feature>
<name>A0AAI8YXX4_9PEZI</name>
<dbReference type="InterPro" id="IPR029753">
    <property type="entry name" value="D-isomer_DH_CS"/>
</dbReference>
<dbReference type="Proteomes" id="UP001296104">
    <property type="component" value="Unassembled WGS sequence"/>
</dbReference>
<dbReference type="InterPro" id="IPR006140">
    <property type="entry name" value="D-isomer_DH_NAD-bd"/>
</dbReference>
<keyword evidence="1 2" id="KW-0560">Oxidoreductase</keyword>